<evidence type="ECO:0000313" key="3">
    <source>
        <dbReference type="EMBL" id="AIC95425.1"/>
    </source>
</evidence>
<feature type="transmembrane region" description="Helical" evidence="2">
    <location>
        <begin position="6"/>
        <end position="27"/>
    </location>
</feature>
<dbReference type="eggNOG" id="ENOG5031TRF">
    <property type="taxonomic scope" value="Bacteria"/>
</dbReference>
<feature type="compositionally biased region" description="Low complexity" evidence="1">
    <location>
        <begin position="37"/>
        <end position="52"/>
    </location>
</feature>
<dbReference type="AlphaFoldDB" id="A0A060M079"/>
<dbReference type="STRING" id="1246626.BleG1_2861"/>
<keyword evidence="2" id="KW-0812">Transmembrane</keyword>
<dbReference type="HOGENOM" id="CLU_1632066_0_0_9"/>
<reference evidence="3 4" key="1">
    <citation type="journal article" date="2014" name="Gene">
        <title>A comparative genomic analysis of the alkalitolerant soil bacterium Bacillus lehensis G1.</title>
        <authorList>
            <person name="Noor Y.M."/>
            <person name="Samsulrizal N.H."/>
            <person name="Jema'on N.A."/>
            <person name="Low K.O."/>
            <person name="Ramli A.N."/>
            <person name="Alias N.I."/>
            <person name="Damis S.I."/>
            <person name="Fuzi S.F."/>
            <person name="Isa M.N."/>
            <person name="Murad A.M."/>
            <person name="Raih M.F."/>
            <person name="Bakar F.D."/>
            <person name="Najimudin N."/>
            <person name="Mahadi N.M."/>
            <person name="Illias R.M."/>
        </authorList>
    </citation>
    <scope>NUCLEOTIDE SEQUENCE [LARGE SCALE GENOMIC DNA]</scope>
    <source>
        <strain evidence="3 4">G1</strain>
    </source>
</reference>
<dbReference type="RefSeq" id="WP_038482245.1">
    <property type="nucleotide sequence ID" value="NZ_CP003923.1"/>
</dbReference>
<keyword evidence="2" id="KW-1133">Transmembrane helix</keyword>
<dbReference type="PATRIC" id="fig|1246626.3.peg.2851"/>
<dbReference type="OrthoDB" id="9963769at2"/>
<keyword evidence="4" id="KW-1185">Reference proteome</keyword>
<dbReference type="Proteomes" id="UP000027142">
    <property type="component" value="Chromosome"/>
</dbReference>
<organism evidence="3 4">
    <name type="scientific">Shouchella lehensis G1</name>
    <dbReference type="NCBI Taxonomy" id="1246626"/>
    <lineage>
        <taxon>Bacteria</taxon>
        <taxon>Bacillati</taxon>
        <taxon>Bacillota</taxon>
        <taxon>Bacilli</taxon>
        <taxon>Bacillales</taxon>
        <taxon>Bacillaceae</taxon>
        <taxon>Shouchella</taxon>
    </lineage>
</organism>
<dbReference type="KEGG" id="ble:BleG1_2861"/>
<proteinExistence type="predicted"/>
<evidence type="ECO:0000256" key="2">
    <source>
        <dbReference type="SAM" id="Phobius"/>
    </source>
</evidence>
<keyword evidence="2" id="KW-0472">Membrane</keyword>
<dbReference type="EMBL" id="CP003923">
    <property type="protein sequence ID" value="AIC95425.1"/>
    <property type="molecule type" value="Genomic_DNA"/>
</dbReference>
<sequence>MKKVLIIIGSIVSAFIIFIGAVIIMNFSPEQEDELITTATSETSTNETATQTDESEDEPSQDELDQKMRDEAEVIDFIAANNGEYTGDEIIKATGVVKVVVNTGVGDDFLLSVEQDGGYAMYEVFILRTEVDLNEGDEVTVYGSIDTELPEGLPRIIGVLFE</sequence>
<accession>A0A060M079</accession>
<feature type="region of interest" description="Disordered" evidence="1">
    <location>
        <begin position="37"/>
        <end position="67"/>
    </location>
</feature>
<evidence type="ECO:0000256" key="1">
    <source>
        <dbReference type="SAM" id="MobiDB-lite"/>
    </source>
</evidence>
<name>A0A060M079_9BACI</name>
<protein>
    <submittedName>
        <fullName evidence="3">Uncharacterized protein</fullName>
    </submittedName>
</protein>
<feature type="compositionally biased region" description="Acidic residues" evidence="1">
    <location>
        <begin position="53"/>
        <end position="63"/>
    </location>
</feature>
<gene>
    <name evidence="3" type="ORF">BleG1_2861</name>
</gene>
<evidence type="ECO:0000313" key="4">
    <source>
        <dbReference type="Proteomes" id="UP000027142"/>
    </source>
</evidence>